<reference evidence="3 4" key="1">
    <citation type="journal article" date="2016" name="Nat. Commun.">
        <title>Thousands of microbial genomes shed light on interconnected biogeochemical processes in an aquifer system.</title>
        <authorList>
            <person name="Anantharaman K."/>
            <person name="Brown C.T."/>
            <person name="Hug L.A."/>
            <person name="Sharon I."/>
            <person name="Castelle C.J."/>
            <person name="Probst A.J."/>
            <person name="Thomas B.C."/>
            <person name="Singh A."/>
            <person name="Wilkins M.J."/>
            <person name="Karaoz U."/>
            <person name="Brodie E.L."/>
            <person name="Williams K.H."/>
            <person name="Hubbard S.S."/>
            <person name="Banfield J.F."/>
        </authorList>
    </citation>
    <scope>NUCLEOTIDE SEQUENCE [LARGE SCALE GENOMIC DNA]</scope>
</reference>
<evidence type="ECO:0008006" key="5">
    <source>
        <dbReference type="Google" id="ProtNLM"/>
    </source>
</evidence>
<comment type="caution">
    <text evidence="3">The sequence shown here is derived from an EMBL/GenBank/DDBJ whole genome shotgun (WGS) entry which is preliminary data.</text>
</comment>
<accession>A0A1G2KBQ5</accession>
<proteinExistence type="predicted"/>
<sequence length="540" mass="58516">MPKAKGQSDGIRKRGGARVEHTISLVGKGESEDALKQVPLRSEKKELETKPIRPEAVVKPQSGPVLPEILPEKKPSAGSRPLVPDIPLFQKKAIPEERVLKDAATDILPPSLAQAPQSSAIGDKVSSWFSKKKQEESGKEDNFYTGVGFTEEEHGGKKRRSALVKGIAAGGGGVIILFVLLSTVFARVTVILHPKVETVEVKDVAMVFDTSATEILAKQKIIPAAKLELTKSASKEFDSTGKKIADFKARGNVKIYNAFNTSSQALIATTRFVTDKGQLYRLPASVTVPPAKTEGGKIVPQFVEAELVADQTGESGNVSGEVRLEIPGFQGSAKYGKFYAVAAQGFSGGARGGERRIVTADDRTRASEEVTKQVYAELEKESAAKVPPDFTVVDTLRSIEVTKVDAPLPDTPADRFSVRADAMARLIVFREEDVVSFLRGLIVGVDQKKEIVPDSVSLTYTVRSADYAKGRAEVVLRGSIETRAIIPEGDMVQVLAGRSIREAEESLSSREDILSSVVSRFPPWLLNVPKNAEKIRVQYK</sequence>
<evidence type="ECO:0000256" key="1">
    <source>
        <dbReference type="SAM" id="MobiDB-lite"/>
    </source>
</evidence>
<gene>
    <name evidence="3" type="ORF">A2847_00760</name>
</gene>
<evidence type="ECO:0000313" key="4">
    <source>
        <dbReference type="Proteomes" id="UP000178574"/>
    </source>
</evidence>
<dbReference type="Proteomes" id="UP000178574">
    <property type="component" value="Unassembled WGS sequence"/>
</dbReference>
<organism evidence="3 4">
    <name type="scientific">Candidatus Sungbacteria bacterium RIFCSPHIGHO2_01_FULL_50_25</name>
    <dbReference type="NCBI Taxonomy" id="1802265"/>
    <lineage>
        <taxon>Bacteria</taxon>
        <taxon>Candidatus Sungiibacteriota</taxon>
    </lineage>
</organism>
<dbReference type="AlphaFoldDB" id="A0A1G2KBQ5"/>
<feature type="compositionally biased region" description="Basic and acidic residues" evidence="1">
    <location>
        <begin position="29"/>
        <end position="53"/>
    </location>
</feature>
<dbReference type="EMBL" id="MHQD01000005">
    <property type="protein sequence ID" value="OGZ96857.1"/>
    <property type="molecule type" value="Genomic_DNA"/>
</dbReference>
<protein>
    <recommendedName>
        <fullName evidence="5">Baseplate protein J-like domain-containing protein</fullName>
    </recommendedName>
</protein>
<name>A0A1G2KBQ5_9BACT</name>
<evidence type="ECO:0000256" key="2">
    <source>
        <dbReference type="SAM" id="Phobius"/>
    </source>
</evidence>
<keyword evidence="2" id="KW-0472">Membrane</keyword>
<feature type="region of interest" description="Disordered" evidence="1">
    <location>
        <begin position="1"/>
        <end position="82"/>
    </location>
</feature>
<evidence type="ECO:0000313" key="3">
    <source>
        <dbReference type="EMBL" id="OGZ96857.1"/>
    </source>
</evidence>
<feature type="transmembrane region" description="Helical" evidence="2">
    <location>
        <begin position="167"/>
        <end position="186"/>
    </location>
</feature>
<keyword evidence="2" id="KW-0812">Transmembrane</keyword>
<keyword evidence="2" id="KW-1133">Transmembrane helix</keyword>